<gene>
    <name evidence="3" type="ORF">BXY75_1158</name>
</gene>
<protein>
    <submittedName>
        <fullName evidence="3">TIR domain-containing protein</fullName>
    </submittedName>
</protein>
<dbReference type="OrthoDB" id="1098242at2"/>
<feature type="transmembrane region" description="Helical" evidence="1">
    <location>
        <begin position="162"/>
        <end position="183"/>
    </location>
</feature>
<dbReference type="SMART" id="SM00255">
    <property type="entry name" value="TIR"/>
    <property type="match status" value="1"/>
</dbReference>
<accession>A0A3L9Z1X0</accession>
<sequence length="337" mass="37530">MSKPKIFVSYSRADTEYVSKLVVDLRAKGFDVWFDKNIVGGNEWDNTLEAEIQKSDVMVLILSAASVASENVKDEMSYAMSLDKSVNPIKIEECTIPMRLARKQYTDFTVMGYEQGITRLVNDIRHNLNMDPGPSSPIKPVKTVQSKVPQSSKAAKSSKMPIYIVGAVVVIALLLYITGVFGGDVDGDLNDSQFATENSNANFESWDDAVKSRSIEGYVDYIKQHGLDDVHYEDAQDAINSIMGKEGIITYKDPNNKVYLSKVLYSTNQSELEFGNDDGLAPNGDDILIVNEDLEVFGKDSGQLIPGEILYSDQMVRVIEVTKTEDNYIFIYVAYSK</sequence>
<keyword evidence="4" id="KW-1185">Reference proteome</keyword>
<evidence type="ECO:0000313" key="3">
    <source>
        <dbReference type="EMBL" id="RMA64285.1"/>
    </source>
</evidence>
<organism evidence="3 4">
    <name type="scientific">Ulvibacter antarcticus</name>
    <dbReference type="NCBI Taxonomy" id="442714"/>
    <lineage>
        <taxon>Bacteria</taxon>
        <taxon>Pseudomonadati</taxon>
        <taxon>Bacteroidota</taxon>
        <taxon>Flavobacteriia</taxon>
        <taxon>Flavobacteriales</taxon>
        <taxon>Flavobacteriaceae</taxon>
        <taxon>Ulvibacter</taxon>
    </lineage>
</organism>
<evidence type="ECO:0000259" key="2">
    <source>
        <dbReference type="PROSITE" id="PS50104"/>
    </source>
</evidence>
<keyword evidence="1" id="KW-0472">Membrane</keyword>
<dbReference type="EMBL" id="REFC01000012">
    <property type="protein sequence ID" value="RMA64285.1"/>
    <property type="molecule type" value="Genomic_DNA"/>
</dbReference>
<dbReference type="InterPro" id="IPR000157">
    <property type="entry name" value="TIR_dom"/>
</dbReference>
<dbReference type="Proteomes" id="UP000271339">
    <property type="component" value="Unassembled WGS sequence"/>
</dbReference>
<proteinExistence type="predicted"/>
<keyword evidence="1" id="KW-1133">Transmembrane helix</keyword>
<dbReference type="GO" id="GO:0007165">
    <property type="term" value="P:signal transduction"/>
    <property type="evidence" value="ECO:0007669"/>
    <property type="project" value="InterPro"/>
</dbReference>
<dbReference type="RefSeq" id="WP_121906744.1">
    <property type="nucleotide sequence ID" value="NZ_REFC01000012.1"/>
</dbReference>
<comment type="caution">
    <text evidence="3">The sequence shown here is derived from an EMBL/GenBank/DDBJ whole genome shotgun (WGS) entry which is preliminary data.</text>
</comment>
<name>A0A3L9Z1X0_9FLAO</name>
<keyword evidence="1" id="KW-0812">Transmembrane</keyword>
<dbReference type="InterPro" id="IPR035897">
    <property type="entry name" value="Toll_tir_struct_dom_sf"/>
</dbReference>
<dbReference type="PROSITE" id="PS50104">
    <property type="entry name" value="TIR"/>
    <property type="match status" value="1"/>
</dbReference>
<dbReference type="Pfam" id="PF13676">
    <property type="entry name" value="TIR_2"/>
    <property type="match status" value="1"/>
</dbReference>
<feature type="domain" description="TIR" evidence="2">
    <location>
        <begin position="2"/>
        <end position="128"/>
    </location>
</feature>
<evidence type="ECO:0000256" key="1">
    <source>
        <dbReference type="SAM" id="Phobius"/>
    </source>
</evidence>
<dbReference type="Gene3D" id="3.40.50.10140">
    <property type="entry name" value="Toll/interleukin-1 receptor homology (TIR) domain"/>
    <property type="match status" value="1"/>
</dbReference>
<dbReference type="SUPFAM" id="SSF52200">
    <property type="entry name" value="Toll/Interleukin receptor TIR domain"/>
    <property type="match status" value="1"/>
</dbReference>
<evidence type="ECO:0000313" key="4">
    <source>
        <dbReference type="Proteomes" id="UP000271339"/>
    </source>
</evidence>
<dbReference type="AlphaFoldDB" id="A0A3L9Z1X0"/>
<reference evidence="3 4" key="1">
    <citation type="submission" date="2018-10" db="EMBL/GenBank/DDBJ databases">
        <title>Genomic Encyclopedia of Archaeal and Bacterial Type Strains, Phase II (KMG-II): from individual species to whole genera.</title>
        <authorList>
            <person name="Goeker M."/>
        </authorList>
    </citation>
    <scope>NUCLEOTIDE SEQUENCE [LARGE SCALE GENOMIC DNA]</scope>
    <source>
        <strain evidence="3 4">DSM 23424</strain>
    </source>
</reference>